<name>A0A5E7K124_PSEFL</name>
<gene>
    <name evidence="1" type="ORF">PS880_02451</name>
</gene>
<reference evidence="1 2" key="1">
    <citation type="submission" date="2019-09" db="EMBL/GenBank/DDBJ databases">
        <authorList>
            <person name="Chandra G."/>
            <person name="Truman W A."/>
        </authorList>
    </citation>
    <scope>NUCLEOTIDE SEQUENCE [LARGE SCALE GENOMIC DNA]</scope>
    <source>
        <strain evidence="1">PS880</strain>
    </source>
</reference>
<accession>A0A5E7K124</accession>
<sequence length="34" mass="3712">MLIHLLTCLALTAVTLTLFSGFILDIGQNEEHPS</sequence>
<proteinExistence type="predicted"/>
<protein>
    <submittedName>
        <fullName evidence="1">Uncharacterized protein</fullName>
    </submittedName>
</protein>
<dbReference type="Proteomes" id="UP000375525">
    <property type="component" value="Unassembled WGS sequence"/>
</dbReference>
<evidence type="ECO:0000313" key="1">
    <source>
        <dbReference type="EMBL" id="VVO93872.1"/>
    </source>
</evidence>
<evidence type="ECO:0000313" key="2">
    <source>
        <dbReference type="Proteomes" id="UP000375525"/>
    </source>
</evidence>
<dbReference type="AlphaFoldDB" id="A0A5E7K124"/>
<organism evidence="1 2">
    <name type="scientific">Pseudomonas fluorescens</name>
    <dbReference type="NCBI Taxonomy" id="294"/>
    <lineage>
        <taxon>Bacteria</taxon>
        <taxon>Pseudomonadati</taxon>
        <taxon>Pseudomonadota</taxon>
        <taxon>Gammaproteobacteria</taxon>
        <taxon>Pseudomonadales</taxon>
        <taxon>Pseudomonadaceae</taxon>
        <taxon>Pseudomonas</taxon>
    </lineage>
</organism>
<dbReference type="EMBL" id="CABVIH010000011">
    <property type="protein sequence ID" value="VVO93872.1"/>
    <property type="molecule type" value="Genomic_DNA"/>
</dbReference>